<keyword evidence="2" id="KW-1185">Reference proteome</keyword>
<proteinExistence type="predicted"/>
<evidence type="ECO:0000313" key="2">
    <source>
        <dbReference type="Proteomes" id="UP000028868"/>
    </source>
</evidence>
<organism evidence="1 2">
    <name type="scientific">Halobacillus karajensis</name>
    <dbReference type="NCBI Taxonomy" id="195088"/>
    <lineage>
        <taxon>Bacteria</taxon>
        <taxon>Bacillati</taxon>
        <taxon>Bacillota</taxon>
        <taxon>Bacilli</taxon>
        <taxon>Bacillales</taxon>
        <taxon>Bacillaceae</taxon>
        <taxon>Halobacillus</taxon>
    </lineage>
</organism>
<accession>A0A024PAA0</accession>
<dbReference type="Proteomes" id="UP000028868">
    <property type="component" value="Unassembled WGS sequence"/>
</dbReference>
<gene>
    <name evidence="1" type="ORF">BN983_03678</name>
</gene>
<dbReference type="RefSeq" id="WP_035510962.1">
    <property type="nucleotide sequence ID" value="NZ_CCDH010000005.1"/>
</dbReference>
<name>A0A024PAA0_9BACI</name>
<protein>
    <submittedName>
        <fullName evidence="1">Uncharacterized protein</fullName>
    </submittedName>
</protein>
<evidence type="ECO:0000313" key="1">
    <source>
        <dbReference type="EMBL" id="CDQ25347.1"/>
    </source>
</evidence>
<dbReference type="AlphaFoldDB" id="A0A024PAA0"/>
<comment type="caution">
    <text evidence="1">The sequence shown here is derived from an EMBL/GenBank/DDBJ whole genome shotgun (WGS) entry which is preliminary data.</text>
</comment>
<dbReference type="EMBL" id="CCDI010000005">
    <property type="protein sequence ID" value="CDQ25347.1"/>
    <property type="molecule type" value="Genomic_DNA"/>
</dbReference>
<reference evidence="2" key="1">
    <citation type="submission" date="2014-03" db="EMBL/GenBank/DDBJ databases">
        <authorList>
            <person name="Urmite Genomes U."/>
        </authorList>
    </citation>
    <scope>NUCLEOTIDE SEQUENCE [LARGE SCALE GENOMIC DNA]</scope>
    <source>
        <strain evidence="2">HD-03</strain>
    </source>
</reference>
<reference evidence="1 2" key="2">
    <citation type="submission" date="2014-05" db="EMBL/GenBank/DDBJ databases">
        <title>Draft genome sequence of Halobacillus karajensis HK-03.</title>
        <authorList>
            <person name="Khelaifia S."/>
            <person name="Croce O."/>
            <person name="Lagier J.C."/>
            <person name="Raoult D."/>
        </authorList>
    </citation>
    <scope>NUCLEOTIDE SEQUENCE [LARGE SCALE GENOMIC DNA]</scope>
    <source>
        <strain evidence="1 2">HD-03</strain>
    </source>
</reference>
<sequence length="60" mass="6881">MGSWEISTARMAAILLADNGERVWLLVEIRLDEKVDLVQLTTTDPAEHLNKRFTNGQRRT</sequence>